<dbReference type="eggNOG" id="KOG1584">
    <property type="taxonomic scope" value="Eukaryota"/>
</dbReference>
<gene>
    <name evidence="5" type="ORF">TRIUR3_05617</name>
</gene>
<dbReference type="AlphaFoldDB" id="M7ZW00"/>
<keyword evidence="2 3" id="KW-0808">Transferase</keyword>
<dbReference type="EMBL" id="KD209480">
    <property type="protein sequence ID" value="EMS52304.1"/>
    <property type="molecule type" value="Genomic_DNA"/>
</dbReference>
<dbReference type="Gene3D" id="3.40.50.300">
    <property type="entry name" value="P-loop containing nucleotide triphosphate hydrolases"/>
    <property type="match status" value="1"/>
</dbReference>
<evidence type="ECO:0000256" key="3">
    <source>
        <dbReference type="RuleBase" id="RU361155"/>
    </source>
</evidence>
<comment type="similarity">
    <text evidence="1 3">Belongs to the sulfotransferase 1 family.</text>
</comment>
<evidence type="ECO:0000256" key="2">
    <source>
        <dbReference type="ARBA" id="ARBA00022679"/>
    </source>
</evidence>
<evidence type="ECO:0000259" key="4">
    <source>
        <dbReference type="Pfam" id="PF00685"/>
    </source>
</evidence>
<dbReference type="Pfam" id="PF00685">
    <property type="entry name" value="Sulfotransfer_1"/>
    <property type="match status" value="1"/>
</dbReference>
<proteinExistence type="inferred from homology"/>
<feature type="domain" description="Sulfotransferase" evidence="4">
    <location>
        <begin position="55"/>
        <end position="248"/>
    </location>
</feature>
<protein>
    <recommendedName>
        <fullName evidence="3">Sulfotransferase</fullName>
        <ecNumber evidence="3">2.8.2.-</ecNumber>
    </recommendedName>
</protein>
<sequence>MAASAADGIAELAITSLLLNTRFRPFHLRQYDGFWLLEEFLMDVPAVHSVFEPRPSDVLLASFPKCGTTWLKAIVFATRNRAEHPPCDLNHPLRHGNPHDVVRYLEMAFAQSTDDSGAGDAFAALPSPRVVATHLPYSLLPRRITAEESGCRIVYICRNPKDAFVSSWFFAKKGAATVARARARADKDMDMQLQQPPPYTFEEAFELFCDGICVCGPQWRHEMGYWEMRRKRPEKVLFLRYEEMLRDP</sequence>
<dbReference type="EC" id="2.8.2.-" evidence="3"/>
<evidence type="ECO:0000313" key="5">
    <source>
        <dbReference type="EMBL" id="EMS52304.1"/>
    </source>
</evidence>
<dbReference type="SUPFAM" id="SSF52540">
    <property type="entry name" value="P-loop containing nucleoside triphosphate hydrolases"/>
    <property type="match status" value="1"/>
</dbReference>
<dbReference type="PANTHER" id="PTHR11783">
    <property type="entry name" value="SULFOTRANSFERASE SULT"/>
    <property type="match status" value="1"/>
</dbReference>
<dbReference type="InterPro" id="IPR000863">
    <property type="entry name" value="Sulfotransferase_dom"/>
</dbReference>
<evidence type="ECO:0000256" key="1">
    <source>
        <dbReference type="ARBA" id="ARBA00005771"/>
    </source>
</evidence>
<dbReference type="OMA" id="TAFTIMG"/>
<dbReference type="GO" id="GO:0008146">
    <property type="term" value="F:sulfotransferase activity"/>
    <property type="evidence" value="ECO:0007669"/>
    <property type="project" value="InterPro"/>
</dbReference>
<accession>M7ZW00</accession>
<organism evidence="5">
    <name type="scientific">Triticum urartu</name>
    <name type="common">Red wild einkorn</name>
    <name type="synonym">Crithodium urartu</name>
    <dbReference type="NCBI Taxonomy" id="4572"/>
    <lineage>
        <taxon>Eukaryota</taxon>
        <taxon>Viridiplantae</taxon>
        <taxon>Streptophyta</taxon>
        <taxon>Embryophyta</taxon>
        <taxon>Tracheophyta</taxon>
        <taxon>Spermatophyta</taxon>
        <taxon>Magnoliopsida</taxon>
        <taxon>Liliopsida</taxon>
        <taxon>Poales</taxon>
        <taxon>Poaceae</taxon>
        <taxon>BOP clade</taxon>
        <taxon>Pooideae</taxon>
        <taxon>Triticodae</taxon>
        <taxon>Triticeae</taxon>
        <taxon>Triticinae</taxon>
        <taxon>Triticum</taxon>
    </lineage>
</organism>
<dbReference type="STRING" id="4572.M7ZW00"/>
<dbReference type="InterPro" id="IPR027417">
    <property type="entry name" value="P-loop_NTPase"/>
</dbReference>
<name>M7ZW00_TRIUA</name>
<reference evidence="5" key="1">
    <citation type="journal article" date="2013" name="Nature">
        <title>Draft genome of the wheat A-genome progenitor Triticum urartu.</title>
        <authorList>
            <person name="Ling H.Q."/>
            <person name="Zhao S."/>
            <person name="Liu D."/>
            <person name="Wang J."/>
            <person name="Sun H."/>
            <person name="Zhang C."/>
            <person name="Fan H."/>
            <person name="Li D."/>
            <person name="Dong L."/>
            <person name="Tao Y."/>
            <person name="Gao C."/>
            <person name="Wu H."/>
            <person name="Li Y."/>
            <person name="Cui Y."/>
            <person name="Guo X."/>
            <person name="Zheng S."/>
            <person name="Wang B."/>
            <person name="Yu K."/>
            <person name="Liang Q."/>
            <person name="Yang W."/>
            <person name="Lou X."/>
            <person name="Chen J."/>
            <person name="Feng M."/>
            <person name="Jian J."/>
            <person name="Zhang X."/>
            <person name="Luo G."/>
            <person name="Jiang Y."/>
            <person name="Liu J."/>
            <person name="Wang Z."/>
            <person name="Sha Y."/>
            <person name="Zhang B."/>
            <person name="Wu H."/>
            <person name="Tang D."/>
            <person name="Shen Q."/>
            <person name="Xue P."/>
            <person name="Zou S."/>
            <person name="Wang X."/>
            <person name="Liu X."/>
            <person name="Wang F."/>
            <person name="Yang Y."/>
            <person name="An X."/>
            <person name="Dong Z."/>
            <person name="Zhang K."/>
            <person name="Zhang X."/>
            <person name="Luo M.C."/>
            <person name="Dvorak J."/>
            <person name="Tong Y."/>
            <person name="Wang J."/>
            <person name="Yang H."/>
            <person name="Li Z."/>
            <person name="Wang D."/>
            <person name="Zhang A."/>
            <person name="Wang J."/>
        </authorList>
    </citation>
    <scope>NUCLEOTIDE SEQUENCE</scope>
</reference>